<dbReference type="AlphaFoldDB" id="C0GE84"/>
<dbReference type="InterPro" id="IPR011010">
    <property type="entry name" value="DNA_brk_join_enz"/>
</dbReference>
<keyword evidence="4" id="KW-0233">DNA recombination</keyword>
<reference evidence="8 9" key="1">
    <citation type="submission" date="2009-02" db="EMBL/GenBank/DDBJ databases">
        <title>Sequencing of the draft genome and assembly of Dethiobacter alkaliphilus AHT 1.</title>
        <authorList>
            <consortium name="US DOE Joint Genome Institute (JGI-PGF)"/>
            <person name="Lucas S."/>
            <person name="Copeland A."/>
            <person name="Lapidus A."/>
            <person name="Glavina del Rio T."/>
            <person name="Dalin E."/>
            <person name="Tice H."/>
            <person name="Bruce D."/>
            <person name="Goodwin L."/>
            <person name="Pitluck S."/>
            <person name="Larimer F."/>
            <person name="Land M.L."/>
            <person name="Hauser L."/>
            <person name="Muyzer G."/>
        </authorList>
    </citation>
    <scope>NUCLEOTIDE SEQUENCE [LARGE SCALE GENOMIC DNA]</scope>
    <source>
        <strain evidence="8 9">AHT 1</strain>
    </source>
</reference>
<dbReference type="Gene3D" id="1.10.443.10">
    <property type="entry name" value="Intergrase catalytic core"/>
    <property type="match status" value="1"/>
</dbReference>
<dbReference type="OrthoDB" id="9771888at2"/>
<dbReference type="InterPro" id="IPR002104">
    <property type="entry name" value="Integrase_catalytic"/>
</dbReference>
<keyword evidence="3 5" id="KW-0238">DNA-binding</keyword>
<evidence type="ECO:0000256" key="5">
    <source>
        <dbReference type="PROSITE-ProRule" id="PRU01248"/>
    </source>
</evidence>
<evidence type="ECO:0000313" key="8">
    <source>
        <dbReference type="EMBL" id="EEG78378.1"/>
    </source>
</evidence>
<dbReference type="eggNOG" id="COG4974">
    <property type="taxonomic scope" value="Bacteria"/>
</dbReference>
<dbReference type="InterPro" id="IPR010998">
    <property type="entry name" value="Integrase_recombinase_N"/>
</dbReference>
<proteinExistence type="inferred from homology"/>
<gene>
    <name evidence="8" type="ORF">DealDRAFT_0793</name>
</gene>
<dbReference type="InterPro" id="IPR013762">
    <property type="entry name" value="Integrase-like_cat_sf"/>
</dbReference>
<dbReference type="PANTHER" id="PTHR30349:SF41">
    <property type="entry name" value="INTEGRASE_RECOMBINASE PROTEIN MJ0367-RELATED"/>
    <property type="match status" value="1"/>
</dbReference>
<dbReference type="PROSITE" id="PS51900">
    <property type="entry name" value="CB"/>
    <property type="match status" value="1"/>
</dbReference>
<comment type="caution">
    <text evidence="8">The sequence shown here is derived from an EMBL/GenBank/DDBJ whole genome shotgun (WGS) entry which is preliminary data.</text>
</comment>
<dbReference type="InterPro" id="IPR004107">
    <property type="entry name" value="Integrase_SAM-like_N"/>
</dbReference>
<dbReference type="GO" id="GO:0003677">
    <property type="term" value="F:DNA binding"/>
    <property type="evidence" value="ECO:0007669"/>
    <property type="project" value="UniProtKB-UniRule"/>
</dbReference>
<dbReference type="Gene3D" id="1.10.150.130">
    <property type="match status" value="1"/>
</dbReference>
<dbReference type="GO" id="GO:0006310">
    <property type="term" value="P:DNA recombination"/>
    <property type="evidence" value="ECO:0007669"/>
    <property type="project" value="UniProtKB-KW"/>
</dbReference>
<evidence type="ECO:0000256" key="4">
    <source>
        <dbReference type="ARBA" id="ARBA00023172"/>
    </source>
</evidence>
<dbReference type="PROSITE" id="PS51898">
    <property type="entry name" value="TYR_RECOMBINASE"/>
    <property type="match status" value="1"/>
</dbReference>
<evidence type="ECO:0000256" key="3">
    <source>
        <dbReference type="ARBA" id="ARBA00023125"/>
    </source>
</evidence>
<name>C0GE84_DETAL</name>
<dbReference type="Pfam" id="PF02899">
    <property type="entry name" value="Phage_int_SAM_1"/>
    <property type="match status" value="1"/>
</dbReference>
<feature type="domain" description="Tyr recombinase" evidence="6">
    <location>
        <begin position="109"/>
        <end position="284"/>
    </location>
</feature>
<comment type="similarity">
    <text evidence="1">Belongs to the 'phage' integrase family.</text>
</comment>
<dbReference type="STRING" id="555088.DealDRAFT_0793"/>
<evidence type="ECO:0000259" key="7">
    <source>
        <dbReference type="PROSITE" id="PS51900"/>
    </source>
</evidence>
<evidence type="ECO:0000313" key="9">
    <source>
        <dbReference type="Proteomes" id="UP000006443"/>
    </source>
</evidence>
<sequence>MLFLDTIEQFQQYMNDIERSPVTIALYLRDLRYFGSYMEKKHNGPVYLEDIKSADIEGFLRSLKERNIAPNSRSRYLYTLRSFYKFAYKKELVERDISLAVDLVKLPTKERHYLSQQEVAELADTITNDLVRLIVIFLANTGLRISECIKLTMDDVDLDKGIIHVISGKGNKDRNVPINNKLLPLLIDYKDNWRDAYNSNFFFATKKTGTISNTYVNNTLRQAVQSLGWKKNVSCHILRHSFATSLVKQKVGLVEIQKLLGHSDLKITSVYMHADLEQLQDAVNAL</sequence>
<evidence type="ECO:0000256" key="1">
    <source>
        <dbReference type="ARBA" id="ARBA00008857"/>
    </source>
</evidence>
<dbReference type="Proteomes" id="UP000006443">
    <property type="component" value="Unassembled WGS sequence"/>
</dbReference>
<dbReference type="InterPro" id="IPR044068">
    <property type="entry name" value="CB"/>
</dbReference>
<accession>C0GE84</accession>
<dbReference type="InterPro" id="IPR050090">
    <property type="entry name" value="Tyrosine_recombinase_XerCD"/>
</dbReference>
<dbReference type="PANTHER" id="PTHR30349">
    <property type="entry name" value="PHAGE INTEGRASE-RELATED"/>
    <property type="match status" value="1"/>
</dbReference>
<keyword evidence="9" id="KW-1185">Reference proteome</keyword>
<dbReference type="SUPFAM" id="SSF56349">
    <property type="entry name" value="DNA breaking-rejoining enzymes"/>
    <property type="match status" value="1"/>
</dbReference>
<evidence type="ECO:0000259" key="6">
    <source>
        <dbReference type="PROSITE" id="PS51898"/>
    </source>
</evidence>
<protein>
    <submittedName>
        <fullName evidence="8">Integrase family protein</fullName>
    </submittedName>
</protein>
<dbReference type="Pfam" id="PF00589">
    <property type="entry name" value="Phage_integrase"/>
    <property type="match status" value="1"/>
</dbReference>
<keyword evidence="2" id="KW-0229">DNA integration</keyword>
<evidence type="ECO:0000256" key="2">
    <source>
        <dbReference type="ARBA" id="ARBA00022908"/>
    </source>
</evidence>
<feature type="domain" description="Core-binding (CB)" evidence="7">
    <location>
        <begin position="1"/>
        <end position="88"/>
    </location>
</feature>
<dbReference type="EMBL" id="ACJM01000003">
    <property type="protein sequence ID" value="EEG78378.1"/>
    <property type="molecule type" value="Genomic_DNA"/>
</dbReference>
<organism evidence="8 9">
    <name type="scientific">Dethiobacter alkaliphilus AHT 1</name>
    <dbReference type="NCBI Taxonomy" id="555088"/>
    <lineage>
        <taxon>Bacteria</taxon>
        <taxon>Bacillati</taxon>
        <taxon>Bacillota</taxon>
        <taxon>Dethiobacteria</taxon>
        <taxon>Dethiobacterales</taxon>
        <taxon>Dethiobacteraceae</taxon>
        <taxon>Dethiobacter</taxon>
    </lineage>
</organism>
<dbReference type="GO" id="GO:0015074">
    <property type="term" value="P:DNA integration"/>
    <property type="evidence" value="ECO:0007669"/>
    <property type="project" value="UniProtKB-KW"/>
</dbReference>